<evidence type="ECO:0000313" key="2">
    <source>
        <dbReference type="Proteomes" id="UP000018780"/>
    </source>
</evidence>
<accession>V9VUB5</accession>
<keyword evidence="2" id="KW-1185">Reference proteome</keyword>
<dbReference type="RefSeq" id="WP_024089644.1">
    <property type="nucleotide sequence ID" value="NC_023135.1"/>
</dbReference>
<sequence>MLRFTQQQQAFLLNNRRSFNGRQEALANAMGEGMLGNAHALPKDVWGQWDREGVELQRSMLAVFNDLAASVSSPMAIGKLIHYFQTISDSGEANVSLDGRSKARTDKPTFDYHGTPLPIVDSQFGFGWREVEAASTEGFTLDPAARTNANRKVAETLETAVLSGFSSITVNGQSSYGLRNHPKRNTRATGVALNGATGAQWLAEITATLKLLHAANFKVPATLYLNWDDWFYAGSTEFAAGYPKTIAQRVLEIPGVREVIPADSVAANEIMGVVKDRRAMQVLNGMPIATRAQFRANPEDDYNFVTMAAAALEIKFDAEDNCGIAHSS</sequence>
<protein>
    <recommendedName>
        <fullName evidence="3">Encapsulating for peroxidase</fullName>
    </recommendedName>
</protein>
<dbReference type="Pfam" id="PF19774">
    <property type="entry name" value="DUF6260"/>
    <property type="match status" value="1"/>
</dbReference>
<proteinExistence type="predicted"/>
<dbReference type="EMBL" id="CP006773">
    <property type="protein sequence ID" value="AHD00472.1"/>
    <property type="molecule type" value="Genomic_DNA"/>
</dbReference>
<reference evidence="1 2" key="1">
    <citation type="submission" date="2013-09" db="EMBL/GenBank/DDBJ databases">
        <authorList>
            <consortium name="DOE Joint Genome Institute"/>
            <person name="Klenk H.-P."/>
            <person name="Huntemann M."/>
            <person name="Han J."/>
            <person name="Chen A."/>
            <person name="Kyrpides N."/>
            <person name="Mavromatis K."/>
            <person name="Markowitz V."/>
            <person name="Palaniappan K."/>
            <person name="Ivanova N."/>
            <person name="Schaumberg A."/>
            <person name="Pati A."/>
            <person name="Liolios K."/>
            <person name="Nordberg H.P."/>
            <person name="Cantor M.N."/>
            <person name="Hua S.X."/>
            <person name="Woyke T."/>
        </authorList>
    </citation>
    <scope>NUCLEOTIDE SEQUENCE [LARGE SCALE GENOMIC DNA]</scope>
    <source>
        <strain evidence="1 2">DSM 14336</strain>
    </source>
</reference>
<dbReference type="PATRIC" id="fig|999552.6.peg.1375"/>
<evidence type="ECO:0000313" key="1">
    <source>
        <dbReference type="EMBL" id="AHD00472.1"/>
    </source>
</evidence>
<dbReference type="InterPro" id="IPR046227">
    <property type="entry name" value="DUF6260"/>
</dbReference>
<organism evidence="1 2">
    <name type="scientific">Leisingera methylohalidivorans DSM 14336</name>
    <dbReference type="NCBI Taxonomy" id="999552"/>
    <lineage>
        <taxon>Bacteria</taxon>
        <taxon>Pseudomonadati</taxon>
        <taxon>Pseudomonadota</taxon>
        <taxon>Alphaproteobacteria</taxon>
        <taxon>Rhodobacterales</taxon>
        <taxon>Roseobacteraceae</taxon>
        <taxon>Leisingera</taxon>
    </lineage>
</organism>
<dbReference type="OrthoDB" id="6626649at2"/>
<dbReference type="Proteomes" id="UP000018780">
    <property type="component" value="Chromosome"/>
</dbReference>
<gene>
    <name evidence="1" type="ORF">METH_06835</name>
</gene>
<dbReference type="KEGG" id="lmd:METH_06835"/>
<evidence type="ECO:0008006" key="3">
    <source>
        <dbReference type="Google" id="ProtNLM"/>
    </source>
</evidence>
<dbReference type="Gene3D" id="3.30.2400.30">
    <property type="match status" value="1"/>
</dbReference>
<dbReference type="STRING" id="999552.METH_06835"/>
<dbReference type="AlphaFoldDB" id="V9VUB5"/>
<dbReference type="HOGENOM" id="CLU_844131_0_0_5"/>
<name>V9VUB5_9RHOB</name>